<organism evidence="1 2">
    <name type="scientific">Mycena albidolilacea</name>
    <dbReference type="NCBI Taxonomy" id="1033008"/>
    <lineage>
        <taxon>Eukaryota</taxon>
        <taxon>Fungi</taxon>
        <taxon>Dikarya</taxon>
        <taxon>Basidiomycota</taxon>
        <taxon>Agaricomycotina</taxon>
        <taxon>Agaricomycetes</taxon>
        <taxon>Agaricomycetidae</taxon>
        <taxon>Agaricales</taxon>
        <taxon>Marasmiineae</taxon>
        <taxon>Mycenaceae</taxon>
        <taxon>Mycena</taxon>
    </lineage>
</organism>
<reference evidence="1" key="1">
    <citation type="submission" date="2023-03" db="EMBL/GenBank/DDBJ databases">
        <title>Massive genome expansion in bonnet fungi (Mycena s.s.) driven by repeated elements and novel gene families across ecological guilds.</title>
        <authorList>
            <consortium name="Lawrence Berkeley National Laboratory"/>
            <person name="Harder C.B."/>
            <person name="Miyauchi S."/>
            <person name="Viragh M."/>
            <person name="Kuo A."/>
            <person name="Thoen E."/>
            <person name="Andreopoulos B."/>
            <person name="Lu D."/>
            <person name="Skrede I."/>
            <person name="Drula E."/>
            <person name="Henrissat B."/>
            <person name="Morin E."/>
            <person name="Kohler A."/>
            <person name="Barry K."/>
            <person name="LaButti K."/>
            <person name="Morin E."/>
            <person name="Salamov A."/>
            <person name="Lipzen A."/>
            <person name="Mereny Z."/>
            <person name="Hegedus B."/>
            <person name="Baldrian P."/>
            <person name="Stursova M."/>
            <person name="Weitz H."/>
            <person name="Taylor A."/>
            <person name="Grigoriev I.V."/>
            <person name="Nagy L.G."/>
            <person name="Martin F."/>
            <person name="Kauserud H."/>
        </authorList>
    </citation>
    <scope>NUCLEOTIDE SEQUENCE</scope>
    <source>
        <strain evidence="1">CBHHK002</strain>
    </source>
</reference>
<keyword evidence="2" id="KW-1185">Reference proteome</keyword>
<dbReference type="AlphaFoldDB" id="A0AAD6Z6I9"/>
<gene>
    <name evidence="1" type="ORF">DFH08DRAFT_823917</name>
</gene>
<accession>A0AAD6Z6I9</accession>
<evidence type="ECO:0000313" key="2">
    <source>
        <dbReference type="Proteomes" id="UP001218218"/>
    </source>
</evidence>
<sequence>MGVGGKVEPLRQTYRIVGVQLDIAGELAVAAVEGTMKAVKESMEAWVDHEIKTSGHTKDLLTGHYDLEMDKDTSHLARFCEKAVEDPQHAAGTHMQLRGEFLKTLYNEVPSIRGQLTDPTSFFRSVLARRETTPLLAKLAFNVLKIYDATPMLFGRTPNDSPSIIFGGLLSMYSAKGRPATIVLVLVESEDFYLEGENFNRVPQGFNWMSRHSMAGQSAVARVLQCPPLE</sequence>
<protein>
    <submittedName>
        <fullName evidence="1">Uncharacterized protein</fullName>
    </submittedName>
</protein>
<name>A0AAD6Z6I9_9AGAR</name>
<comment type="caution">
    <text evidence="1">The sequence shown here is derived from an EMBL/GenBank/DDBJ whole genome shotgun (WGS) entry which is preliminary data.</text>
</comment>
<evidence type="ECO:0000313" key="1">
    <source>
        <dbReference type="EMBL" id="KAJ7308630.1"/>
    </source>
</evidence>
<proteinExistence type="predicted"/>
<dbReference type="Proteomes" id="UP001218218">
    <property type="component" value="Unassembled WGS sequence"/>
</dbReference>
<dbReference type="EMBL" id="JARIHO010000085">
    <property type="protein sequence ID" value="KAJ7308630.1"/>
    <property type="molecule type" value="Genomic_DNA"/>
</dbReference>